<dbReference type="InParanoid" id="A0A067M6N0"/>
<proteinExistence type="predicted"/>
<dbReference type="EMBL" id="KL198060">
    <property type="protein sequence ID" value="KDQ11224.1"/>
    <property type="molecule type" value="Genomic_DNA"/>
</dbReference>
<feature type="region of interest" description="Disordered" evidence="1">
    <location>
        <begin position="35"/>
        <end position="65"/>
    </location>
</feature>
<gene>
    <name evidence="2" type="ORF">BOTBODRAFT_462494</name>
</gene>
<sequence length="65" mass="6572">MGDAVGGSASMAGIVRERLLTMSVRSLNSPVLPLSLRGEGGAMMGTDEDERGTGSGEPVPEVILG</sequence>
<accession>A0A067M6N0</accession>
<evidence type="ECO:0000256" key="1">
    <source>
        <dbReference type="SAM" id="MobiDB-lite"/>
    </source>
</evidence>
<keyword evidence="3" id="KW-1185">Reference proteome</keyword>
<dbReference type="AlphaFoldDB" id="A0A067M6N0"/>
<organism evidence="2 3">
    <name type="scientific">Botryobasidium botryosum (strain FD-172 SS1)</name>
    <dbReference type="NCBI Taxonomy" id="930990"/>
    <lineage>
        <taxon>Eukaryota</taxon>
        <taxon>Fungi</taxon>
        <taxon>Dikarya</taxon>
        <taxon>Basidiomycota</taxon>
        <taxon>Agaricomycotina</taxon>
        <taxon>Agaricomycetes</taxon>
        <taxon>Cantharellales</taxon>
        <taxon>Botryobasidiaceae</taxon>
        <taxon>Botryobasidium</taxon>
    </lineage>
</organism>
<evidence type="ECO:0000313" key="3">
    <source>
        <dbReference type="Proteomes" id="UP000027195"/>
    </source>
</evidence>
<dbReference type="HOGENOM" id="CLU_2849384_0_0_1"/>
<name>A0A067M6N0_BOTB1</name>
<dbReference type="Proteomes" id="UP000027195">
    <property type="component" value="Unassembled WGS sequence"/>
</dbReference>
<evidence type="ECO:0000313" key="2">
    <source>
        <dbReference type="EMBL" id="KDQ11224.1"/>
    </source>
</evidence>
<protein>
    <submittedName>
        <fullName evidence="2">Uncharacterized protein</fullName>
    </submittedName>
</protein>
<reference evidence="3" key="1">
    <citation type="journal article" date="2014" name="Proc. Natl. Acad. Sci. U.S.A.">
        <title>Extensive sampling of basidiomycete genomes demonstrates inadequacy of the white-rot/brown-rot paradigm for wood decay fungi.</title>
        <authorList>
            <person name="Riley R."/>
            <person name="Salamov A.A."/>
            <person name="Brown D.W."/>
            <person name="Nagy L.G."/>
            <person name="Floudas D."/>
            <person name="Held B.W."/>
            <person name="Levasseur A."/>
            <person name="Lombard V."/>
            <person name="Morin E."/>
            <person name="Otillar R."/>
            <person name="Lindquist E.A."/>
            <person name="Sun H."/>
            <person name="LaButti K.M."/>
            <person name="Schmutz J."/>
            <person name="Jabbour D."/>
            <person name="Luo H."/>
            <person name="Baker S.E."/>
            <person name="Pisabarro A.G."/>
            <person name="Walton J.D."/>
            <person name="Blanchette R.A."/>
            <person name="Henrissat B."/>
            <person name="Martin F."/>
            <person name="Cullen D."/>
            <person name="Hibbett D.S."/>
            <person name="Grigoriev I.V."/>
        </authorList>
    </citation>
    <scope>NUCLEOTIDE SEQUENCE [LARGE SCALE GENOMIC DNA]</scope>
    <source>
        <strain evidence="3">FD-172 SS1</strain>
    </source>
</reference>